<accession>A0A7Z7N0U6</accession>
<name>A0A7Z7N0U6_9BURK</name>
<evidence type="ECO:0000313" key="2">
    <source>
        <dbReference type="Proteomes" id="UP000219522"/>
    </source>
</evidence>
<reference evidence="1 2" key="1">
    <citation type="submission" date="2017-09" db="EMBL/GenBank/DDBJ databases">
        <authorList>
            <person name="Varghese N."/>
            <person name="Submissions S."/>
        </authorList>
    </citation>
    <scope>NUCLEOTIDE SEQUENCE [LARGE SCALE GENOMIC DNA]</scope>
    <source>
        <strain evidence="1 2">OK806</strain>
    </source>
</reference>
<dbReference type="Proteomes" id="UP000219522">
    <property type="component" value="Unassembled WGS sequence"/>
</dbReference>
<organism evidence="1 2">
    <name type="scientific">Caballeronia arationis</name>
    <dbReference type="NCBI Taxonomy" id="1777142"/>
    <lineage>
        <taxon>Bacteria</taxon>
        <taxon>Pseudomonadati</taxon>
        <taxon>Pseudomonadota</taxon>
        <taxon>Betaproteobacteria</taxon>
        <taxon>Burkholderiales</taxon>
        <taxon>Burkholderiaceae</taxon>
        <taxon>Caballeronia</taxon>
    </lineage>
</organism>
<dbReference type="AlphaFoldDB" id="A0A7Z7N0U6"/>
<gene>
    <name evidence="1" type="ORF">SAMN05446927_0952</name>
</gene>
<evidence type="ECO:0000313" key="1">
    <source>
        <dbReference type="EMBL" id="SOE55083.1"/>
    </source>
</evidence>
<sequence>MSAGFGESFQSTGLAVHTDCQMFDAVIQWTDGETGRAAWT</sequence>
<dbReference type="EMBL" id="OCSU01000001">
    <property type="protein sequence ID" value="SOE55083.1"/>
    <property type="molecule type" value="Genomic_DNA"/>
</dbReference>
<comment type="caution">
    <text evidence="1">The sequence shown here is derived from an EMBL/GenBank/DDBJ whole genome shotgun (WGS) entry which is preliminary data.</text>
</comment>
<proteinExistence type="predicted"/>
<keyword evidence="2" id="KW-1185">Reference proteome</keyword>
<protein>
    <submittedName>
        <fullName evidence="1">Uncharacterized protein</fullName>
    </submittedName>
</protein>